<dbReference type="Gene3D" id="1.25.40.10">
    <property type="entry name" value="Tetratricopeptide repeat domain"/>
    <property type="match status" value="1"/>
</dbReference>
<comment type="caution">
    <text evidence="4">The sequence shown here is derived from an EMBL/GenBank/DDBJ whole genome shotgun (WGS) entry which is preliminary data.</text>
</comment>
<dbReference type="InterPro" id="IPR011990">
    <property type="entry name" value="TPR-like_helical_dom_sf"/>
</dbReference>
<dbReference type="PROSITE" id="PS00194">
    <property type="entry name" value="THIOREDOXIN_1"/>
    <property type="match status" value="1"/>
</dbReference>
<dbReference type="PANTHER" id="PTHR42852:SF13">
    <property type="entry name" value="PROTEIN DIPZ"/>
    <property type="match status" value="1"/>
</dbReference>
<proteinExistence type="predicted"/>
<keyword evidence="1" id="KW-0676">Redox-active center</keyword>
<organism evidence="4 5">
    <name type="scientific">Sphingobacterium gobiense</name>
    <dbReference type="NCBI Taxonomy" id="1382456"/>
    <lineage>
        <taxon>Bacteria</taxon>
        <taxon>Pseudomonadati</taxon>
        <taxon>Bacteroidota</taxon>
        <taxon>Sphingobacteriia</taxon>
        <taxon>Sphingobacteriales</taxon>
        <taxon>Sphingobacteriaceae</taxon>
        <taxon>Sphingobacterium</taxon>
    </lineage>
</organism>
<reference evidence="4 5" key="1">
    <citation type="submission" date="2018-02" db="EMBL/GenBank/DDBJ databases">
        <title>The draft genome of Sphingobacterium gobiense H7.</title>
        <authorList>
            <person name="Li L."/>
            <person name="Liu L."/>
            <person name="Zhang X."/>
            <person name="Wang T."/>
            <person name="Liang L."/>
        </authorList>
    </citation>
    <scope>NUCLEOTIDE SEQUENCE [LARGE SCALE GENOMIC DNA]</scope>
    <source>
        <strain evidence="4 5">ACCC 05757</strain>
    </source>
</reference>
<dbReference type="AlphaFoldDB" id="A0A2S9JTS9"/>
<dbReference type="InterPro" id="IPR013766">
    <property type="entry name" value="Thioredoxin_domain"/>
</dbReference>
<accession>A0A2S9JTS9</accession>
<feature type="signal peptide" evidence="2">
    <location>
        <begin position="1"/>
        <end position="29"/>
    </location>
</feature>
<keyword evidence="5" id="KW-1185">Reference proteome</keyword>
<protein>
    <recommendedName>
        <fullName evidence="3">Thioredoxin domain-containing protein</fullName>
    </recommendedName>
</protein>
<dbReference type="PANTHER" id="PTHR42852">
    <property type="entry name" value="THIOL:DISULFIDE INTERCHANGE PROTEIN DSBE"/>
    <property type="match status" value="1"/>
</dbReference>
<evidence type="ECO:0000313" key="4">
    <source>
        <dbReference type="EMBL" id="PRD56697.1"/>
    </source>
</evidence>
<dbReference type="PROSITE" id="PS51352">
    <property type="entry name" value="THIOREDOXIN_2"/>
    <property type="match status" value="1"/>
</dbReference>
<dbReference type="EMBL" id="PVBS01000001">
    <property type="protein sequence ID" value="PRD56697.1"/>
    <property type="molecule type" value="Genomic_DNA"/>
</dbReference>
<evidence type="ECO:0000256" key="2">
    <source>
        <dbReference type="SAM" id="SignalP"/>
    </source>
</evidence>
<dbReference type="SUPFAM" id="SSF52833">
    <property type="entry name" value="Thioredoxin-like"/>
    <property type="match status" value="1"/>
</dbReference>
<evidence type="ECO:0000313" key="5">
    <source>
        <dbReference type="Proteomes" id="UP000238642"/>
    </source>
</evidence>
<dbReference type="InterPro" id="IPR017937">
    <property type="entry name" value="Thioredoxin_CS"/>
</dbReference>
<dbReference type="GO" id="GO:0016209">
    <property type="term" value="F:antioxidant activity"/>
    <property type="evidence" value="ECO:0007669"/>
    <property type="project" value="InterPro"/>
</dbReference>
<dbReference type="PROSITE" id="PS51257">
    <property type="entry name" value="PROKAR_LIPOPROTEIN"/>
    <property type="match status" value="1"/>
</dbReference>
<name>A0A2S9JTS9_9SPHI</name>
<feature type="chain" id="PRO_5015393737" description="Thioredoxin domain-containing protein" evidence="2">
    <location>
        <begin position="30"/>
        <end position="512"/>
    </location>
</feature>
<dbReference type="InterPro" id="IPR000866">
    <property type="entry name" value="AhpC/TSA"/>
</dbReference>
<feature type="domain" description="Thioredoxin" evidence="3">
    <location>
        <begin position="368"/>
        <end position="510"/>
    </location>
</feature>
<keyword evidence="2" id="KW-0732">Signal</keyword>
<dbReference type="SUPFAM" id="SSF48452">
    <property type="entry name" value="TPR-like"/>
    <property type="match status" value="1"/>
</dbReference>
<dbReference type="Gene3D" id="3.40.30.10">
    <property type="entry name" value="Glutaredoxin"/>
    <property type="match status" value="1"/>
</dbReference>
<dbReference type="GO" id="GO:0016491">
    <property type="term" value="F:oxidoreductase activity"/>
    <property type="evidence" value="ECO:0007669"/>
    <property type="project" value="InterPro"/>
</dbReference>
<evidence type="ECO:0000259" key="3">
    <source>
        <dbReference type="PROSITE" id="PS51352"/>
    </source>
</evidence>
<dbReference type="OrthoDB" id="730498at2"/>
<dbReference type="GO" id="GO:0006950">
    <property type="term" value="P:response to stress"/>
    <property type="evidence" value="ECO:0007669"/>
    <property type="project" value="UniProtKB-ARBA"/>
</dbReference>
<dbReference type="Proteomes" id="UP000238642">
    <property type="component" value="Unassembled WGS sequence"/>
</dbReference>
<dbReference type="Pfam" id="PF00578">
    <property type="entry name" value="AhpC-TSA"/>
    <property type="match status" value="1"/>
</dbReference>
<dbReference type="CDD" id="cd02966">
    <property type="entry name" value="TlpA_like_family"/>
    <property type="match status" value="1"/>
</dbReference>
<sequence>MEKKTKNVHLVLAGLMGCLFLNPPTSLHAQTKDNVEVADSAAIEVLRQKVASNMDSVTYHREFIKAMGADNPDLEQQYQLWMKAYPKNANIPFALGQALERQESPKAKEYLLKAVDIDPKLTEAWGGLWIDAERWGNDELGREYLRKATEADPTNANYAFYYASSFSKVDEEKYRDLSLKVADKFSDTERGAQSLYWLAVRSTDPAFKENMFKRLRQQFPPTKFRWSSSGEQEYFSFLFEQDRWEEALLLSKEMAAMPEGDDWEDNQATVEKSLAIKKALDNKEGERALHLIDDLEEVSRYSPLYKRIPIFKAEALAISGKGEEALGQLLSFYAKNPSPKLKKLLEKYGQQIGKTEANIQTDIEMALHEVAEPATPFELKNYEGGKNTLSDFKGKVVLLTYWFPGCGPCRGEFPHFQNVVSKFSKDQLAYVGINIVSKQNDYVLPFLAGTKYTFYPLEDVEGRDKGNLDNRGFAPMNFLIDKAGRVVFSDFRTTQKNEDELELMITELLELN</sequence>
<dbReference type="RefSeq" id="WP_105723751.1">
    <property type="nucleotide sequence ID" value="NZ_PVBS01000001.1"/>
</dbReference>
<gene>
    <name evidence="4" type="ORF">C5749_05555</name>
</gene>
<dbReference type="InterPro" id="IPR036249">
    <property type="entry name" value="Thioredoxin-like_sf"/>
</dbReference>
<dbReference type="InterPro" id="IPR050553">
    <property type="entry name" value="Thioredoxin_ResA/DsbE_sf"/>
</dbReference>
<evidence type="ECO:0000256" key="1">
    <source>
        <dbReference type="ARBA" id="ARBA00023284"/>
    </source>
</evidence>